<dbReference type="SMART" id="SM01114">
    <property type="entry name" value="CXC"/>
    <property type="match status" value="2"/>
</dbReference>
<dbReference type="Proteomes" id="UP000695000">
    <property type="component" value="Unplaced"/>
</dbReference>
<name>A0ABM1MFU0_NICVS</name>
<evidence type="ECO:0000256" key="1">
    <source>
        <dbReference type="ARBA" id="ARBA00004123"/>
    </source>
</evidence>
<dbReference type="PANTHER" id="PTHR12446">
    <property type="entry name" value="TESMIN/TSO1-RELATED"/>
    <property type="match status" value="1"/>
</dbReference>
<organism evidence="5 6">
    <name type="scientific">Nicrophorus vespilloides</name>
    <name type="common">Boreal carrion beetle</name>
    <dbReference type="NCBI Taxonomy" id="110193"/>
    <lineage>
        <taxon>Eukaryota</taxon>
        <taxon>Metazoa</taxon>
        <taxon>Ecdysozoa</taxon>
        <taxon>Arthropoda</taxon>
        <taxon>Hexapoda</taxon>
        <taxon>Insecta</taxon>
        <taxon>Pterygota</taxon>
        <taxon>Neoptera</taxon>
        <taxon>Endopterygota</taxon>
        <taxon>Coleoptera</taxon>
        <taxon>Polyphaga</taxon>
        <taxon>Staphyliniformia</taxon>
        <taxon>Silphidae</taxon>
        <taxon>Nicrophorinae</taxon>
        <taxon>Nicrophorus</taxon>
    </lineage>
</organism>
<dbReference type="InterPro" id="IPR033467">
    <property type="entry name" value="Tesmin/TSO1-like_CXC"/>
</dbReference>
<evidence type="ECO:0000313" key="5">
    <source>
        <dbReference type="Proteomes" id="UP000695000"/>
    </source>
</evidence>
<evidence type="ECO:0000313" key="6">
    <source>
        <dbReference type="RefSeq" id="XP_017773440.1"/>
    </source>
</evidence>
<evidence type="ECO:0000256" key="3">
    <source>
        <dbReference type="ARBA" id="ARBA00023242"/>
    </source>
</evidence>
<feature type="domain" description="CRC" evidence="4">
    <location>
        <begin position="486"/>
        <end position="601"/>
    </location>
</feature>
<sequence length="698" mass="75744">MSFVQKDDSEATVESIVQNITIDGDSLNHSNLTSELEVFSEDLQDYEHGEVELETQTNLPSGYSYVLSTSAVGNDDEEIAVIESEEMGELLHKEEEKIQIEIKSKSTVPPLRPLSIAPKPAKVPLSFKTLPGQQLLVVQGAAPGQQIKLLSTSQGISLANLQMAKPVTMKTGTSKVATSTISVVQPKQLVMKKVISQVPKPAKTFEAKAGQQIVLVQKSEPQAQLKIIQTPVSTTTTATKTLTLAQAQQMGLISGTKIIPQGGGKQIILNKGQTSKPIKIVPQVRSPTKILPAPQTSVAAGKLTQRIYIKPTNVSSTTTVIPSQIIQVAGTQAIAGGLHQINIPGKGMQYIKFITPSQAETTTVASIQTTKAPALGTKVIPITTTGNLLKNANLVLSELKTISKTATISQKLKTTTTVRPVGTLSSSSTQMLLPTYTRPQATLKVAIPSMRNIATTTKSSASTSTGDAIVPNIKQETPMETNGMRPRKPCNCTKSQCLKLYCDCFANGEFCYMCNCMNCYNNLDFEEHRQRAIKNCLERNPNAFRPKIGKAKDTTDGAIRKHTKGCNCKRSGCLKNYCECYEAKIPCSGICKCIGCRNFEDTMEKSSSRSSILSDSSYAASPKRSLSYSNRTKKSPVIKHAFNYVTTEVIEATTQCLLTLCNNAEECDQEEDLTTKQILDEFGRCLKQIIDCSISKSP</sequence>
<comment type="similarity">
    <text evidence="2">Belongs to the lin-54 family.</text>
</comment>
<gene>
    <name evidence="6" type="primary">LOC108560420</name>
</gene>
<dbReference type="GeneID" id="108560420"/>
<dbReference type="InterPro" id="IPR028307">
    <property type="entry name" value="Lin-54_fam"/>
</dbReference>
<protein>
    <submittedName>
        <fullName evidence="6">Protein lin-54 homolog</fullName>
    </submittedName>
</protein>
<keyword evidence="3" id="KW-0539">Nucleus</keyword>
<keyword evidence="5" id="KW-1185">Reference proteome</keyword>
<accession>A0ABM1MFU0</accession>
<dbReference type="RefSeq" id="XP_017773440.1">
    <property type="nucleotide sequence ID" value="XM_017917951.1"/>
</dbReference>
<dbReference type="PANTHER" id="PTHR12446:SF34">
    <property type="entry name" value="PROTEIN LIN-54 HOMOLOG"/>
    <property type="match status" value="1"/>
</dbReference>
<dbReference type="PROSITE" id="PS51634">
    <property type="entry name" value="CRC"/>
    <property type="match status" value="1"/>
</dbReference>
<reference evidence="6" key="1">
    <citation type="submission" date="2025-08" db="UniProtKB">
        <authorList>
            <consortium name="RefSeq"/>
        </authorList>
    </citation>
    <scope>IDENTIFICATION</scope>
    <source>
        <tissue evidence="6">Whole Larva</tissue>
    </source>
</reference>
<dbReference type="InterPro" id="IPR005172">
    <property type="entry name" value="CRC"/>
</dbReference>
<evidence type="ECO:0000259" key="4">
    <source>
        <dbReference type="PROSITE" id="PS51634"/>
    </source>
</evidence>
<proteinExistence type="inferred from homology"/>
<dbReference type="Pfam" id="PF03638">
    <property type="entry name" value="TCR"/>
    <property type="match status" value="2"/>
</dbReference>
<evidence type="ECO:0000256" key="2">
    <source>
        <dbReference type="ARBA" id="ARBA00007267"/>
    </source>
</evidence>
<comment type="subcellular location">
    <subcellularLocation>
        <location evidence="1">Nucleus</location>
    </subcellularLocation>
</comment>